<dbReference type="PANTHER" id="PTHR44196:SF3">
    <property type="entry name" value="SHORT CHAIN DEHYDROGENASE FAMILY PROTEIN"/>
    <property type="match status" value="1"/>
</dbReference>
<gene>
    <name evidence="3" type="ORF">KTO63_07880</name>
</gene>
<dbReference type="EMBL" id="JAHSPG010000003">
    <property type="protein sequence ID" value="MBV4357058.1"/>
    <property type="molecule type" value="Genomic_DNA"/>
</dbReference>
<evidence type="ECO:0000256" key="1">
    <source>
        <dbReference type="ARBA" id="ARBA00006484"/>
    </source>
</evidence>
<sequence>MPTVLLLGATSDISVAIAKEFGAHGYSLQLAARNTEHLLPIQSDLQIRYNVDCTIHAFDALNYDSHQSFFNSLSVKPDVTVCVFGVMYEEEDAWNDWKLTHRMIDTNYTGAVSILNIVAKYYSAQKKGTIVGISSVAGERGRQSKLIYGSAKAAFSAYLAGLRNKLFKDNVHVVSVKPGFVYTKMTEELPLPKPLTAQPEEVAKAVFKAVEKKKNTIYTKWMWKYIMMIIKNVPEPVFKKMNI</sequence>
<name>A0A9E2S8V9_9BACT</name>
<comment type="similarity">
    <text evidence="1">Belongs to the short-chain dehydrogenases/reductases (SDR) family.</text>
</comment>
<dbReference type="GO" id="GO:0016020">
    <property type="term" value="C:membrane"/>
    <property type="evidence" value="ECO:0007669"/>
    <property type="project" value="TreeGrafter"/>
</dbReference>
<organism evidence="3 4">
    <name type="scientific">Pinibacter aurantiacus</name>
    <dbReference type="NCBI Taxonomy" id="2851599"/>
    <lineage>
        <taxon>Bacteria</taxon>
        <taxon>Pseudomonadati</taxon>
        <taxon>Bacteroidota</taxon>
        <taxon>Chitinophagia</taxon>
        <taxon>Chitinophagales</taxon>
        <taxon>Chitinophagaceae</taxon>
        <taxon>Pinibacter</taxon>
    </lineage>
</organism>
<proteinExistence type="inferred from homology"/>
<reference evidence="3" key="1">
    <citation type="submission" date="2021-06" db="EMBL/GenBank/DDBJ databases">
        <authorList>
            <person name="Huq M.A."/>
        </authorList>
    </citation>
    <scope>NUCLEOTIDE SEQUENCE</scope>
    <source>
        <strain evidence="3">MAH-26</strain>
    </source>
</reference>
<dbReference type="RefSeq" id="WP_217790678.1">
    <property type="nucleotide sequence ID" value="NZ_JAHSPG010000003.1"/>
</dbReference>
<protein>
    <submittedName>
        <fullName evidence="3">SDR family oxidoreductase</fullName>
    </submittedName>
</protein>
<keyword evidence="2" id="KW-0560">Oxidoreductase</keyword>
<evidence type="ECO:0000313" key="3">
    <source>
        <dbReference type="EMBL" id="MBV4357058.1"/>
    </source>
</evidence>
<dbReference type="PANTHER" id="PTHR44196">
    <property type="entry name" value="DEHYDROGENASE/REDUCTASE SDR FAMILY MEMBER 7B"/>
    <property type="match status" value="1"/>
</dbReference>
<keyword evidence="4" id="KW-1185">Reference proteome</keyword>
<evidence type="ECO:0000256" key="2">
    <source>
        <dbReference type="ARBA" id="ARBA00023002"/>
    </source>
</evidence>
<dbReference type="AlphaFoldDB" id="A0A9E2S8V9"/>
<evidence type="ECO:0000313" key="4">
    <source>
        <dbReference type="Proteomes" id="UP000812270"/>
    </source>
</evidence>
<dbReference type="InterPro" id="IPR002347">
    <property type="entry name" value="SDR_fam"/>
</dbReference>
<dbReference type="Pfam" id="PF00106">
    <property type="entry name" value="adh_short"/>
    <property type="match status" value="1"/>
</dbReference>
<comment type="caution">
    <text evidence="3">The sequence shown here is derived from an EMBL/GenBank/DDBJ whole genome shotgun (WGS) entry which is preliminary data.</text>
</comment>
<dbReference type="Proteomes" id="UP000812270">
    <property type="component" value="Unassembled WGS sequence"/>
</dbReference>
<accession>A0A9E2S8V9</accession>
<dbReference type="NCBIfam" id="NF005489">
    <property type="entry name" value="PRK07102.1"/>
    <property type="match status" value="1"/>
</dbReference>
<dbReference type="GO" id="GO:0016491">
    <property type="term" value="F:oxidoreductase activity"/>
    <property type="evidence" value="ECO:0007669"/>
    <property type="project" value="UniProtKB-KW"/>
</dbReference>